<dbReference type="Gene3D" id="1.25.40.10">
    <property type="entry name" value="Tetratricopeptide repeat domain"/>
    <property type="match status" value="1"/>
</dbReference>
<gene>
    <name evidence="1" type="ORF">SAMN05216325_1445</name>
</gene>
<sequence>MLVAAFVFGCASNQLKTDEASFNKGLAALEHGDFAVASGIYSELSKNGYPAAMNNLGVSLLMVDREDEALYWFNMASRYGDKNAKETLEKMGRPAPSSDLVGQHPTQIQEAKMRQFFVTTLTGLAIGVTAYLIVDSVNNQYKVAPASSSRQTSGSSFSGLASSQSMSLKGFGSNRNLNLEDDDYPYSSFSGMLYKYDLSKPIDQIKYDLDISSQLIDSINPSYKIDMDRDFGQFGGGAKW</sequence>
<evidence type="ECO:0008006" key="3">
    <source>
        <dbReference type="Google" id="ProtNLM"/>
    </source>
</evidence>
<reference evidence="1 2" key="1">
    <citation type="submission" date="2016-10" db="EMBL/GenBank/DDBJ databases">
        <authorList>
            <person name="de Groot N.N."/>
        </authorList>
    </citation>
    <scope>NUCLEOTIDE SEQUENCE [LARGE SCALE GENOMIC DNA]</scope>
    <source>
        <strain evidence="1 2">Nm22</strain>
    </source>
</reference>
<dbReference type="AlphaFoldDB" id="A0A1H8IXG0"/>
<dbReference type="EMBL" id="FOCP01000044">
    <property type="protein sequence ID" value="SEN73171.1"/>
    <property type="molecule type" value="Genomic_DNA"/>
</dbReference>
<proteinExistence type="predicted"/>
<evidence type="ECO:0000313" key="2">
    <source>
        <dbReference type="Proteomes" id="UP000199459"/>
    </source>
</evidence>
<protein>
    <recommendedName>
        <fullName evidence="3">TPR repeat-containing protein</fullName>
    </recommendedName>
</protein>
<organism evidence="1 2">
    <name type="scientific">Nitrosomonas marina</name>
    <dbReference type="NCBI Taxonomy" id="917"/>
    <lineage>
        <taxon>Bacteria</taxon>
        <taxon>Pseudomonadati</taxon>
        <taxon>Pseudomonadota</taxon>
        <taxon>Betaproteobacteria</taxon>
        <taxon>Nitrosomonadales</taxon>
        <taxon>Nitrosomonadaceae</taxon>
        <taxon>Nitrosomonas</taxon>
    </lineage>
</organism>
<dbReference type="Proteomes" id="UP000199459">
    <property type="component" value="Unassembled WGS sequence"/>
</dbReference>
<name>A0A1H8IXG0_9PROT</name>
<evidence type="ECO:0000313" key="1">
    <source>
        <dbReference type="EMBL" id="SEN73171.1"/>
    </source>
</evidence>
<accession>A0A1H8IXG0</accession>
<dbReference type="InterPro" id="IPR011990">
    <property type="entry name" value="TPR-like_helical_dom_sf"/>
</dbReference>
<dbReference type="SUPFAM" id="SSF81901">
    <property type="entry name" value="HCP-like"/>
    <property type="match status" value="1"/>
</dbReference>